<evidence type="ECO:0000313" key="9">
    <source>
        <dbReference type="EMBL" id="CAF3736955.1"/>
    </source>
</evidence>
<keyword evidence="2" id="KW-0677">Repeat</keyword>
<dbReference type="Proteomes" id="UP000663833">
    <property type="component" value="Unassembled WGS sequence"/>
</dbReference>
<dbReference type="EMBL" id="CAJOBO010003966">
    <property type="protein sequence ID" value="CAF4508259.1"/>
    <property type="molecule type" value="Genomic_DNA"/>
</dbReference>
<evidence type="ECO:0000313" key="12">
    <source>
        <dbReference type="EMBL" id="CAF4566640.1"/>
    </source>
</evidence>
<dbReference type="Gene3D" id="3.80.10.10">
    <property type="entry name" value="Ribonuclease Inhibitor"/>
    <property type="match status" value="2"/>
</dbReference>
<feature type="chain" id="PRO_5036237714" description="Disease resistance R13L4/SHOC-2-like LRR domain-containing protein" evidence="3">
    <location>
        <begin position="26"/>
        <end position="314"/>
    </location>
</feature>
<evidence type="ECO:0000256" key="1">
    <source>
        <dbReference type="ARBA" id="ARBA00022614"/>
    </source>
</evidence>
<dbReference type="Proteomes" id="UP000663869">
    <property type="component" value="Unassembled WGS sequence"/>
</dbReference>
<keyword evidence="3" id="KW-0732">Signal</keyword>
<proteinExistence type="predicted"/>
<evidence type="ECO:0000313" key="8">
    <source>
        <dbReference type="EMBL" id="CAF3401390.1"/>
    </source>
</evidence>
<evidence type="ECO:0000313" key="10">
    <source>
        <dbReference type="EMBL" id="CAF4196564.1"/>
    </source>
</evidence>
<dbReference type="PRINTS" id="PR00019">
    <property type="entry name" value="LEURICHRPT"/>
</dbReference>
<dbReference type="EMBL" id="CAJNYD010001007">
    <property type="protein sequence ID" value="CAF3310305.1"/>
    <property type="molecule type" value="Genomic_DNA"/>
</dbReference>
<dbReference type="InterPro" id="IPR003591">
    <property type="entry name" value="Leu-rich_rpt_typical-subtyp"/>
</dbReference>
<name>A0A820ZSK4_9BILA</name>
<dbReference type="GO" id="GO:0005737">
    <property type="term" value="C:cytoplasm"/>
    <property type="evidence" value="ECO:0007669"/>
    <property type="project" value="TreeGrafter"/>
</dbReference>
<dbReference type="EMBL" id="CAJNXB010004996">
    <property type="protein sequence ID" value="CAF3401390.1"/>
    <property type="molecule type" value="Genomic_DNA"/>
</dbReference>
<dbReference type="OrthoDB" id="442066at2759"/>
<dbReference type="Proteomes" id="UP000663865">
    <property type="component" value="Unassembled WGS sequence"/>
</dbReference>
<evidence type="ECO:0000313" key="13">
    <source>
        <dbReference type="EMBL" id="CAF4571236.1"/>
    </source>
</evidence>
<organism evidence="12 15">
    <name type="scientific">Rotaria socialis</name>
    <dbReference type="NCBI Taxonomy" id="392032"/>
    <lineage>
        <taxon>Eukaryota</taxon>
        <taxon>Metazoa</taxon>
        <taxon>Spiralia</taxon>
        <taxon>Gnathifera</taxon>
        <taxon>Rotifera</taxon>
        <taxon>Eurotatoria</taxon>
        <taxon>Bdelloidea</taxon>
        <taxon>Philodinida</taxon>
        <taxon>Philodinidae</taxon>
        <taxon>Rotaria</taxon>
    </lineage>
</organism>
<dbReference type="EMBL" id="CAJNYT010000222">
    <property type="protein sequence ID" value="CAF3338786.1"/>
    <property type="molecule type" value="Genomic_DNA"/>
</dbReference>
<dbReference type="EMBL" id="CAJNYV010005302">
    <property type="protein sequence ID" value="CAF3736955.1"/>
    <property type="molecule type" value="Genomic_DNA"/>
</dbReference>
<reference evidence="12" key="1">
    <citation type="submission" date="2021-02" db="EMBL/GenBank/DDBJ databases">
        <authorList>
            <person name="Nowell W R."/>
        </authorList>
    </citation>
    <scope>NUCLEOTIDE SEQUENCE</scope>
</reference>
<evidence type="ECO:0000313" key="15">
    <source>
        <dbReference type="Proteomes" id="UP000663862"/>
    </source>
</evidence>
<dbReference type="InterPro" id="IPR050216">
    <property type="entry name" value="LRR_domain-containing"/>
</dbReference>
<dbReference type="EMBL" id="CAJOBP010000580">
    <property type="protein sequence ID" value="CAF4196564.1"/>
    <property type="molecule type" value="Genomic_DNA"/>
</dbReference>
<dbReference type="Proteomes" id="UP000663848">
    <property type="component" value="Unassembled WGS sequence"/>
</dbReference>
<sequence length="314" mass="35832">MPHNKIVFVLLVLYWFDAIGSSAIALPKDSLKANSSSVLDCSKFKNDYDILQQFPFPIIINPIEQIFNQSTATMHENDTFVETIFIREEKVVPSSVFCLLKLHTLHIETTPFENGIVPDSLANLKQLRYFWVYDSAIVKITERLEQLLDLSMLTMRNCSLSHLPKFNKLKNLWSIDISRNQFSKLEGIPAVLMVSLQDNRFTEIPTLETPEKLAYLEMSNNPLRNVQSISSYINLKSISLRSATLTSIPSDINQLQKLQTLDLSNNKLSEIPDSLIKMPALEMLNITNNMFTTKYIQAIEKKFKASLPNAEIIT</sequence>
<evidence type="ECO:0000313" key="16">
    <source>
        <dbReference type="Proteomes" id="UP000663873"/>
    </source>
</evidence>
<dbReference type="InterPro" id="IPR032675">
    <property type="entry name" value="LRR_dom_sf"/>
</dbReference>
<feature type="domain" description="Disease resistance R13L4/SHOC-2-like LRR" evidence="4">
    <location>
        <begin position="222"/>
        <end position="292"/>
    </location>
</feature>
<dbReference type="InterPro" id="IPR001611">
    <property type="entry name" value="Leu-rich_rpt"/>
</dbReference>
<dbReference type="Proteomes" id="UP000663873">
    <property type="component" value="Unassembled WGS sequence"/>
</dbReference>
<dbReference type="Pfam" id="PF23598">
    <property type="entry name" value="LRR_14"/>
    <property type="match status" value="1"/>
</dbReference>
<dbReference type="AlphaFoldDB" id="A0A820ZSK4"/>
<dbReference type="Proteomes" id="UP000663851">
    <property type="component" value="Unassembled WGS sequence"/>
</dbReference>
<accession>A0A820ZSK4</accession>
<evidence type="ECO:0000259" key="4">
    <source>
        <dbReference type="Pfam" id="PF23598"/>
    </source>
</evidence>
<evidence type="ECO:0000313" key="11">
    <source>
        <dbReference type="EMBL" id="CAF4508259.1"/>
    </source>
</evidence>
<dbReference type="PROSITE" id="PS51450">
    <property type="entry name" value="LRR"/>
    <property type="match status" value="1"/>
</dbReference>
<dbReference type="Proteomes" id="UP000663825">
    <property type="component" value="Unassembled WGS sequence"/>
</dbReference>
<comment type="caution">
    <text evidence="12">The sequence shown here is derived from an EMBL/GenBank/DDBJ whole genome shotgun (WGS) entry which is preliminary data.</text>
</comment>
<gene>
    <name evidence="7" type="ORF">FME351_LOCUS5582</name>
    <name evidence="6" type="ORF">GRG538_LOCUS4431</name>
    <name evidence="11" type="ORF">HFQ381_LOCUS28289</name>
    <name evidence="9" type="ORF">KIK155_LOCUS28910</name>
    <name evidence="5" type="ORF">LUA448_LOCUS8918</name>
    <name evidence="14" type="ORF">QYT958_LOCUS24419</name>
    <name evidence="8" type="ORF">TIS948_LOCUS27741</name>
    <name evidence="13" type="ORF">TOA249_LOCUS8620</name>
    <name evidence="12" type="ORF">TSG867_LOCUS25674</name>
    <name evidence="10" type="ORF">UJA718_LOCUS6276</name>
</gene>
<evidence type="ECO:0000313" key="6">
    <source>
        <dbReference type="EMBL" id="CAF3338786.1"/>
    </source>
</evidence>
<dbReference type="Proteomes" id="UP000663862">
    <property type="component" value="Unassembled WGS sequence"/>
</dbReference>
<dbReference type="SMART" id="SM00365">
    <property type="entry name" value="LRR_SD22"/>
    <property type="match status" value="3"/>
</dbReference>
<dbReference type="InterPro" id="IPR055414">
    <property type="entry name" value="LRR_R13L4/SHOC2-like"/>
</dbReference>
<dbReference type="Proteomes" id="UP000663838">
    <property type="component" value="Unassembled WGS sequence"/>
</dbReference>
<dbReference type="SUPFAM" id="SSF52058">
    <property type="entry name" value="L domain-like"/>
    <property type="match status" value="1"/>
</dbReference>
<evidence type="ECO:0000256" key="3">
    <source>
        <dbReference type="SAM" id="SignalP"/>
    </source>
</evidence>
<dbReference type="EMBL" id="CAJOBQ010002555">
    <property type="protein sequence ID" value="CAF4566640.1"/>
    <property type="molecule type" value="Genomic_DNA"/>
</dbReference>
<dbReference type="Proteomes" id="UP000663872">
    <property type="component" value="Unassembled WGS sequence"/>
</dbReference>
<dbReference type="EMBL" id="CAJNYU010000492">
    <property type="protein sequence ID" value="CAF3362849.1"/>
    <property type="molecule type" value="Genomic_DNA"/>
</dbReference>
<evidence type="ECO:0000313" key="7">
    <source>
        <dbReference type="EMBL" id="CAF3362849.1"/>
    </source>
</evidence>
<feature type="signal peptide" evidence="3">
    <location>
        <begin position="1"/>
        <end position="25"/>
    </location>
</feature>
<dbReference type="EMBL" id="CAJOBS010000411">
    <property type="protein sequence ID" value="CAF4571236.1"/>
    <property type="molecule type" value="Genomic_DNA"/>
</dbReference>
<keyword evidence="1" id="KW-0433">Leucine-rich repeat</keyword>
<dbReference type="EMBL" id="CAJOBR010005204">
    <property type="protein sequence ID" value="CAF4810207.1"/>
    <property type="molecule type" value="Genomic_DNA"/>
</dbReference>
<evidence type="ECO:0000313" key="14">
    <source>
        <dbReference type="EMBL" id="CAF4810207.1"/>
    </source>
</evidence>
<dbReference type="PANTHER" id="PTHR48051">
    <property type="match status" value="1"/>
</dbReference>
<evidence type="ECO:0000256" key="2">
    <source>
        <dbReference type="ARBA" id="ARBA00022737"/>
    </source>
</evidence>
<keyword evidence="16" id="KW-1185">Reference proteome</keyword>
<dbReference type="PANTHER" id="PTHR48051:SF1">
    <property type="entry name" value="RAS SUPPRESSOR PROTEIN 1"/>
    <property type="match status" value="1"/>
</dbReference>
<dbReference type="SMART" id="SM00369">
    <property type="entry name" value="LRR_TYP"/>
    <property type="match status" value="2"/>
</dbReference>
<evidence type="ECO:0000313" key="5">
    <source>
        <dbReference type="EMBL" id="CAF3310305.1"/>
    </source>
</evidence>
<protein>
    <recommendedName>
        <fullName evidence="4">Disease resistance R13L4/SHOC-2-like LRR domain-containing protein</fullName>
    </recommendedName>
</protein>